<feature type="transmembrane region" description="Helical" evidence="2">
    <location>
        <begin position="106"/>
        <end position="126"/>
    </location>
</feature>
<accession>Q08ZP7</accession>
<dbReference type="Proteomes" id="UP000001351">
    <property type="component" value="Chromosome"/>
</dbReference>
<feature type="transmembrane region" description="Helical" evidence="2">
    <location>
        <begin position="80"/>
        <end position="99"/>
    </location>
</feature>
<dbReference type="Gene3D" id="1.10.150.20">
    <property type="entry name" value="5' to 3' exonuclease, C-terminal subdomain"/>
    <property type="match status" value="1"/>
</dbReference>
<keyword evidence="2" id="KW-1133">Transmembrane helix</keyword>
<dbReference type="RefSeq" id="WP_002614731.1">
    <property type="nucleotide sequence ID" value="NC_014623.1"/>
</dbReference>
<sequence>MSESGSRSGGKALASEAAETVLQRCWSLFQRLMGWGLLVVALVIVGLYFLWVFPADAAPEAGFLGGLHQVMSRLRNGRDASGVFLLIVALWACSQFLFLKKESEGVRAVLGLVLGGLVFIGLGGHMLSHQTLWGWGLAALPAMLVVHHGLYLGRIKPHFLPEELKAHPEKVGLDRYNLKDLVEASDRYFNASNIALRYGLPALAILSIGAILFHSLNPVTGWALEKVLLEPGEGTVQQWITAPTLEAARYGAAGAYVYVLLYLGQRGFRHDISSGSALWCAVTLGLGPILAAVFSTVWLREASADPTGWATRALYFGVGLSPRHLAQQVTRLVQRVVTDSARTPAKDRTIPLTAIRGITPQIEERLSEEGIYDAVGMAMADPMRLQRNTNFDKHQILAWIDSALLIHTLPESWEALERKGIRGSRDLVWYTYDTGPDAENGFKHLASEVLDESLLKDVAWRLAQDAQAQRIQLLYQLVSTQMEDEFSQKSPSFEGPPGLVLAAPHLQKAALPLEPAPSAEAGSPGPSLVQEAPVTAPGK</sequence>
<protein>
    <submittedName>
        <fullName evidence="4">Uncharacterized protein</fullName>
    </submittedName>
</protein>
<keyword evidence="2" id="KW-0812">Transmembrane</keyword>
<dbReference type="EMBL" id="CP002271">
    <property type="protein sequence ID" value="ADO68247.1"/>
    <property type="molecule type" value="Genomic_DNA"/>
</dbReference>
<dbReference type="EMBL" id="AAMD01000068">
    <property type="protein sequence ID" value="EAU65946.1"/>
    <property type="molecule type" value="Genomic_DNA"/>
</dbReference>
<evidence type="ECO:0000313" key="5">
    <source>
        <dbReference type="Proteomes" id="UP000001351"/>
    </source>
</evidence>
<evidence type="ECO:0000256" key="2">
    <source>
        <dbReference type="SAM" id="Phobius"/>
    </source>
</evidence>
<evidence type="ECO:0000313" key="3">
    <source>
        <dbReference type="EMBL" id="ADO68247.1"/>
    </source>
</evidence>
<proteinExistence type="predicted"/>
<organism evidence="4 6">
    <name type="scientific">Stigmatella aurantiaca (strain DW4/3-1)</name>
    <dbReference type="NCBI Taxonomy" id="378806"/>
    <lineage>
        <taxon>Bacteria</taxon>
        <taxon>Pseudomonadati</taxon>
        <taxon>Myxococcota</taxon>
        <taxon>Myxococcia</taxon>
        <taxon>Myxococcales</taxon>
        <taxon>Cystobacterineae</taxon>
        <taxon>Archangiaceae</taxon>
        <taxon>Stigmatella</taxon>
    </lineage>
</organism>
<keyword evidence="2" id="KW-0472">Membrane</keyword>
<feature type="compositionally biased region" description="Low complexity" evidence="1">
    <location>
        <begin position="511"/>
        <end position="528"/>
    </location>
</feature>
<feature type="transmembrane region" description="Helical" evidence="2">
    <location>
        <begin position="195"/>
        <end position="216"/>
    </location>
</feature>
<feature type="transmembrane region" description="Helical" evidence="2">
    <location>
        <begin position="32"/>
        <end position="53"/>
    </location>
</feature>
<reference evidence="3 5" key="2">
    <citation type="journal article" date="2011" name="Mol. Biol. Evol.">
        <title>Comparative genomic analysis of fruiting body formation in Myxococcales.</title>
        <authorList>
            <person name="Huntley S."/>
            <person name="Hamann N."/>
            <person name="Wegener-Feldbrugge S."/>
            <person name="Treuner-Lange A."/>
            <person name="Kube M."/>
            <person name="Reinhardt R."/>
            <person name="Klages S."/>
            <person name="Muller R."/>
            <person name="Ronning C.M."/>
            <person name="Nierman W.C."/>
            <person name="Sogaard-Andersen L."/>
        </authorList>
    </citation>
    <scope>NUCLEOTIDE SEQUENCE [LARGE SCALE GENOMIC DNA]</scope>
    <source>
        <strain evidence="3 5">DW4/3-1</strain>
    </source>
</reference>
<dbReference type="HOGENOM" id="CLU_505170_0_0_7"/>
<evidence type="ECO:0000313" key="6">
    <source>
        <dbReference type="Proteomes" id="UP000032702"/>
    </source>
</evidence>
<feature type="region of interest" description="Disordered" evidence="1">
    <location>
        <begin position="511"/>
        <end position="539"/>
    </location>
</feature>
<feature type="transmembrane region" description="Helical" evidence="2">
    <location>
        <begin position="247"/>
        <end position="264"/>
    </location>
</feature>
<dbReference type="KEGG" id="sur:STAUR_0438"/>
<dbReference type="Proteomes" id="UP000032702">
    <property type="component" value="Unassembled WGS sequence"/>
</dbReference>
<name>Q08ZP7_STIAD</name>
<evidence type="ECO:0000256" key="1">
    <source>
        <dbReference type="SAM" id="MobiDB-lite"/>
    </source>
</evidence>
<gene>
    <name evidence="3" type="ordered locus">STAUR_0438</name>
    <name evidence="4" type="ORF">STIAU_1773</name>
</gene>
<evidence type="ECO:0000313" key="4">
    <source>
        <dbReference type="EMBL" id="EAU65946.1"/>
    </source>
</evidence>
<keyword evidence="5" id="KW-1185">Reference proteome</keyword>
<dbReference type="OrthoDB" id="5483534at2"/>
<feature type="transmembrane region" description="Helical" evidence="2">
    <location>
        <begin position="276"/>
        <end position="299"/>
    </location>
</feature>
<dbReference type="eggNOG" id="COG3743">
    <property type="taxonomic scope" value="Bacteria"/>
</dbReference>
<feature type="transmembrane region" description="Helical" evidence="2">
    <location>
        <begin position="132"/>
        <end position="152"/>
    </location>
</feature>
<dbReference type="AlphaFoldDB" id="Q08ZP7"/>
<reference evidence="4 6" key="1">
    <citation type="submission" date="2006-04" db="EMBL/GenBank/DDBJ databases">
        <authorList>
            <person name="Nierman W.C."/>
        </authorList>
    </citation>
    <scope>NUCLEOTIDE SEQUENCE [LARGE SCALE GENOMIC DNA]</scope>
    <source>
        <strain evidence="4 6">DW4/3-1</strain>
    </source>
</reference>